<organism evidence="1 2">
    <name type="scientific">Dunaliella salina</name>
    <name type="common">Green alga</name>
    <name type="synonym">Protococcus salinus</name>
    <dbReference type="NCBI Taxonomy" id="3046"/>
    <lineage>
        <taxon>Eukaryota</taxon>
        <taxon>Viridiplantae</taxon>
        <taxon>Chlorophyta</taxon>
        <taxon>core chlorophytes</taxon>
        <taxon>Chlorophyceae</taxon>
        <taxon>CS clade</taxon>
        <taxon>Chlamydomonadales</taxon>
        <taxon>Dunaliellaceae</taxon>
        <taxon>Dunaliella</taxon>
    </lineage>
</organism>
<reference evidence="1" key="1">
    <citation type="submission" date="2017-08" db="EMBL/GenBank/DDBJ databases">
        <authorList>
            <person name="Polle J.E."/>
            <person name="Barry K."/>
            <person name="Cushman J."/>
            <person name="Schmutz J."/>
            <person name="Tran D."/>
            <person name="Hathwaick L.T."/>
            <person name="Yim W.C."/>
            <person name="Jenkins J."/>
            <person name="Mckie-Krisberg Z.M."/>
            <person name="Prochnik S."/>
            <person name="Lindquist E."/>
            <person name="Dockter R.B."/>
            <person name="Adam C."/>
            <person name="Molina H."/>
            <person name="Bunkerborg J."/>
            <person name="Jin E."/>
            <person name="Buchheim M."/>
            <person name="Magnuson J."/>
        </authorList>
    </citation>
    <scope>NUCLEOTIDE SEQUENCE</scope>
    <source>
        <strain evidence="1">CCAP 19/18</strain>
    </source>
</reference>
<dbReference type="Proteomes" id="UP000815325">
    <property type="component" value="Unassembled WGS sequence"/>
</dbReference>
<name>A0ABQ7G6G5_DUNSA</name>
<comment type="caution">
    <text evidence="1">The sequence shown here is derived from an EMBL/GenBank/DDBJ whole genome shotgun (WGS) entry which is preliminary data.</text>
</comment>
<evidence type="ECO:0000313" key="2">
    <source>
        <dbReference type="Proteomes" id="UP000815325"/>
    </source>
</evidence>
<sequence>MLAALPAAGPVSPTQIESQQHLHAGVCLSPLTQARFKCIVHEIACHVSACLQSACIICLPLFLPEGHLQDACLV</sequence>
<evidence type="ECO:0000313" key="1">
    <source>
        <dbReference type="EMBL" id="KAF5830197.1"/>
    </source>
</evidence>
<evidence type="ECO:0008006" key="3">
    <source>
        <dbReference type="Google" id="ProtNLM"/>
    </source>
</evidence>
<gene>
    <name evidence="1" type="ORF">DUNSADRAFT_14904</name>
</gene>
<proteinExistence type="predicted"/>
<keyword evidence="2" id="KW-1185">Reference proteome</keyword>
<dbReference type="EMBL" id="MU070069">
    <property type="protein sequence ID" value="KAF5830197.1"/>
    <property type="molecule type" value="Genomic_DNA"/>
</dbReference>
<protein>
    <recommendedName>
        <fullName evidence="3">Encoded protein</fullName>
    </recommendedName>
</protein>
<accession>A0ABQ7G6G5</accession>